<dbReference type="CDD" id="cd03357">
    <property type="entry name" value="LbH_MAT_GAT"/>
    <property type="match status" value="1"/>
</dbReference>
<evidence type="ECO:0000256" key="4">
    <source>
        <dbReference type="SAM" id="MobiDB-lite"/>
    </source>
</evidence>
<feature type="region of interest" description="Disordered" evidence="4">
    <location>
        <begin position="1"/>
        <end position="27"/>
    </location>
</feature>
<name>A0A087BMW9_9BIFI</name>
<dbReference type="eggNOG" id="COG0110">
    <property type="taxonomic scope" value="Bacteria"/>
</dbReference>
<dbReference type="FunFam" id="2.160.10.10:FF:000025">
    <property type="entry name" value="Hexapeptide-repeat containing-acetyltransferase"/>
    <property type="match status" value="1"/>
</dbReference>
<evidence type="ECO:0000313" key="7">
    <source>
        <dbReference type="Proteomes" id="UP000029014"/>
    </source>
</evidence>
<dbReference type="SUPFAM" id="SSF51161">
    <property type="entry name" value="Trimeric LpxA-like enzymes"/>
    <property type="match status" value="1"/>
</dbReference>
<dbReference type="PANTHER" id="PTHR23416:SF23">
    <property type="entry name" value="ACETYLTRANSFERASE C18B11.09C-RELATED"/>
    <property type="match status" value="1"/>
</dbReference>
<keyword evidence="7" id="KW-1185">Reference proteome</keyword>
<comment type="caution">
    <text evidence="6">The sequence shown here is derived from an EMBL/GenBank/DDBJ whole genome shotgun (WGS) entry which is preliminary data.</text>
</comment>
<proteinExistence type="inferred from homology"/>
<dbReference type="InterPro" id="IPR011004">
    <property type="entry name" value="Trimer_LpxA-like_sf"/>
</dbReference>
<dbReference type="InterPro" id="IPR024688">
    <property type="entry name" value="Mac_dom"/>
</dbReference>
<evidence type="ECO:0000256" key="2">
    <source>
        <dbReference type="ARBA" id="ARBA00022679"/>
    </source>
</evidence>
<evidence type="ECO:0000259" key="5">
    <source>
        <dbReference type="SMART" id="SM01266"/>
    </source>
</evidence>
<keyword evidence="2 6" id="KW-0808">Transferase</keyword>
<comment type="similarity">
    <text evidence="1">Belongs to the transferase hexapeptide repeat family.</text>
</comment>
<dbReference type="InterPro" id="IPR001451">
    <property type="entry name" value="Hexapep"/>
</dbReference>
<evidence type="ECO:0000313" key="6">
    <source>
        <dbReference type="EMBL" id="KFI72369.1"/>
    </source>
</evidence>
<protein>
    <submittedName>
        <fullName evidence="6">Acetyltransferase (Isoleucine patch superfamily)</fullName>
        <ecNumber evidence="6">2.3.1.18</ecNumber>
    </submittedName>
</protein>
<gene>
    <name evidence="6" type="ORF">BMIN_0263</name>
</gene>
<dbReference type="PANTHER" id="PTHR23416">
    <property type="entry name" value="SIALIC ACID SYNTHASE-RELATED"/>
    <property type="match status" value="1"/>
</dbReference>
<dbReference type="Pfam" id="PF14602">
    <property type="entry name" value="Hexapep_2"/>
    <property type="match status" value="1"/>
</dbReference>
<evidence type="ECO:0000256" key="1">
    <source>
        <dbReference type="ARBA" id="ARBA00007274"/>
    </source>
</evidence>
<dbReference type="EMBL" id="JGZD01000009">
    <property type="protein sequence ID" value="KFI72369.1"/>
    <property type="molecule type" value="Genomic_DNA"/>
</dbReference>
<dbReference type="Gene3D" id="2.160.10.10">
    <property type="entry name" value="Hexapeptide repeat proteins"/>
    <property type="match status" value="1"/>
</dbReference>
<reference evidence="6 7" key="1">
    <citation type="submission" date="2014-03" db="EMBL/GenBank/DDBJ databases">
        <title>Genomics of Bifidobacteria.</title>
        <authorList>
            <person name="Ventura M."/>
            <person name="Milani C."/>
            <person name="Lugli G.A."/>
        </authorList>
    </citation>
    <scope>NUCLEOTIDE SEQUENCE [LARGE SCALE GENOMIC DNA]</scope>
    <source>
        <strain evidence="6 7">LMG 11592</strain>
    </source>
</reference>
<dbReference type="Pfam" id="PF00132">
    <property type="entry name" value="Hexapep"/>
    <property type="match status" value="1"/>
</dbReference>
<dbReference type="SMART" id="SM01266">
    <property type="entry name" value="Mac"/>
    <property type="match status" value="1"/>
</dbReference>
<dbReference type="AlphaFoldDB" id="A0A087BMW9"/>
<dbReference type="GO" id="GO:0008870">
    <property type="term" value="F:galactoside O-acetyltransferase activity"/>
    <property type="evidence" value="ECO:0007669"/>
    <property type="project" value="UniProtKB-EC"/>
</dbReference>
<dbReference type="Proteomes" id="UP000029014">
    <property type="component" value="Unassembled WGS sequence"/>
</dbReference>
<feature type="domain" description="Maltose/galactoside acetyltransferase" evidence="5">
    <location>
        <begin position="21"/>
        <end position="75"/>
    </location>
</feature>
<dbReference type="STRING" id="1693.BMIN_0263"/>
<evidence type="ECO:0000256" key="3">
    <source>
        <dbReference type="ARBA" id="ARBA00023315"/>
    </source>
</evidence>
<dbReference type="Pfam" id="PF12464">
    <property type="entry name" value="Mac"/>
    <property type="match status" value="1"/>
</dbReference>
<accession>A0A087BMW9</accession>
<organism evidence="6 7">
    <name type="scientific">Bifidobacterium minimum</name>
    <dbReference type="NCBI Taxonomy" id="1693"/>
    <lineage>
        <taxon>Bacteria</taxon>
        <taxon>Bacillati</taxon>
        <taxon>Actinomycetota</taxon>
        <taxon>Actinomycetes</taxon>
        <taxon>Bifidobacteriales</taxon>
        <taxon>Bifidobacteriaceae</taxon>
        <taxon>Bifidobacterium</taxon>
    </lineage>
</organism>
<dbReference type="RefSeq" id="WP_022861581.1">
    <property type="nucleotide sequence ID" value="NZ_JGZD01000009.1"/>
</dbReference>
<sequence>MTPTTSSIPPYTPPKGPRDEPSLMVSGHLYDPSDPRVCAMRLKAAALCDDFNALPRDRAEERLDILDRLFPDHGADLDITGPIHVDYGANTSLGARVYANYNLTILDCAPVAIGDDVLIGPNVGILTAMHPMRWQDRDVRKAPDGHLYDYEYARPITIGPHCWIGGGVTIIGGVTIGSGCVIGAGAVVTRDVPDDCVAVGNPARVIRRIDDSDAACFQDYA</sequence>
<dbReference type="InterPro" id="IPR051159">
    <property type="entry name" value="Hexapeptide_acetyltransf"/>
</dbReference>
<keyword evidence="3 6" id="KW-0012">Acyltransferase</keyword>
<dbReference type="EC" id="2.3.1.18" evidence="6"/>